<name>A0AAC8QAZ8_9BACT</name>
<proteinExistence type="predicted"/>
<dbReference type="KEGG" id="age:AA314_05579"/>
<dbReference type="EMBL" id="CP011509">
    <property type="protein sequence ID" value="AKJ03953.1"/>
    <property type="molecule type" value="Genomic_DNA"/>
</dbReference>
<sequence>MQLTQPLLRLGSPRVTGQQLFQSGREEDGLRARDWNGAGEHGWLKVCPQNNRTRNGRT</sequence>
<organism evidence="1 2">
    <name type="scientific">Archangium gephyra</name>
    <dbReference type="NCBI Taxonomy" id="48"/>
    <lineage>
        <taxon>Bacteria</taxon>
        <taxon>Pseudomonadati</taxon>
        <taxon>Myxococcota</taxon>
        <taxon>Myxococcia</taxon>
        <taxon>Myxococcales</taxon>
        <taxon>Cystobacterineae</taxon>
        <taxon>Archangiaceae</taxon>
        <taxon>Archangium</taxon>
    </lineage>
</organism>
<dbReference type="Proteomes" id="UP000035579">
    <property type="component" value="Chromosome"/>
</dbReference>
<dbReference type="AlphaFoldDB" id="A0AAC8QAZ8"/>
<accession>A0AAC8QAZ8</accession>
<gene>
    <name evidence="1" type="ORF">AA314_05579</name>
</gene>
<evidence type="ECO:0000313" key="2">
    <source>
        <dbReference type="Proteomes" id="UP000035579"/>
    </source>
</evidence>
<reference evidence="1 2" key="1">
    <citation type="submission" date="2015-05" db="EMBL/GenBank/DDBJ databases">
        <title>Genome assembly of Archangium gephyra DSM 2261.</title>
        <authorList>
            <person name="Sharma G."/>
            <person name="Subramanian S."/>
        </authorList>
    </citation>
    <scope>NUCLEOTIDE SEQUENCE [LARGE SCALE GENOMIC DNA]</scope>
    <source>
        <strain evidence="1 2">DSM 2261</strain>
    </source>
</reference>
<protein>
    <submittedName>
        <fullName evidence="1">Uncharacterized protein</fullName>
    </submittedName>
</protein>
<evidence type="ECO:0000313" key="1">
    <source>
        <dbReference type="EMBL" id="AKJ03953.1"/>
    </source>
</evidence>